<evidence type="ECO:0000256" key="1">
    <source>
        <dbReference type="ARBA" id="ARBA00010312"/>
    </source>
</evidence>
<dbReference type="Gene3D" id="3.40.228.10">
    <property type="entry name" value="Dimethylsulfoxide Reductase, domain 2"/>
    <property type="match status" value="1"/>
</dbReference>
<gene>
    <name evidence="6" type="ORF">F8566_47355</name>
</gene>
<dbReference type="Pfam" id="PF04879">
    <property type="entry name" value="Molybdop_Fe4S4"/>
    <property type="match status" value="1"/>
</dbReference>
<dbReference type="Gene3D" id="2.40.40.20">
    <property type="match status" value="1"/>
</dbReference>
<evidence type="ECO:0000256" key="2">
    <source>
        <dbReference type="ARBA" id="ARBA00022723"/>
    </source>
</evidence>
<dbReference type="AlphaFoldDB" id="A0A6H9YA07"/>
<dbReference type="RefSeq" id="WP_151570651.1">
    <property type="nucleotide sequence ID" value="NZ_WBMT01000034.1"/>
</dbReference>
<dbReference type="GO" id="GO:0043546">
    <property type="term" value="F:molybdopterin cofactor binding"/>
    <property type="evidence" value="ECO:0007669"/>
    <property type="project" value="InterPro"/>
</dbReference>
<dbReference type="OrthoDB" id="7376058at2"/>
<reference evidence="6 7" key="1">
    <citation type="submission" date="2019-09" db="EMBL/GenBank/DDBJ databases">
        <title>Actinomadura physcomitrii sp. nov., a novel actinomycete isolated from moss [Physcomitrium sphaericum (Ludw) Fuernr].</title>
        <authorList>
            <person name="Zhuang X."/>
            <person name="Liu C."/>
        </authorList>
    </citation>
    <scope>NUCLEOTIDE SEQUENCE [LARGE SCALE GENOMIC DNA]</scope>
    <source>
        <strain evidence="6 7">HMC1</strain>
    </source>
</reference>
<evidence type="ECO:0000313" key="7">
    <source>
        <dbReference type="Proteomes" id="UP000468735"/>
    </source>
</evidence>
<evidence type="ECO:0000256" key="4">
    <source>
        <dbReference type="ARBA" id="ARBA00023014"/>
    </source>
</evidence>
<dbReference type="PROSITE" id="PS51669">
    <property type="entry name" value="4FE4S_MOW_BIS_MGD"/>
    <property type="match status" value="1"/>
</dbReference>
<dbReference type="SUPFAM" id="SSF50692">
    <property type="entry name" value="ADC-like"/>
    <property type="match status" value="1"/>
</dbReference>
<evidence type="ECO:0000256" key="3">
    <source>
        <dbReference type="ARBA" id="ARBA00023004"/>
    </source>
</evidence>
<keyword evidence="2" id="KW-0479">Metal-binding</keyword>
<dbReference type="InterPro" id="IPR009010">
    <property type="entry name" value="Asp_de-COase-like_dom_sf"/>
</dbReference>
<dbReference type="Gene3D" id="2.20.25.90">
    <property type="entry name" value="ADC-like domains"/>
    <property type="match status" value="1"/>
</dbReference>
<keyword evidence="3" id="KW-0408">Iron</keyword>
<dbReference type="GO" id="GO:0016491">
    <property type="term" value="F:oxidoreductase activity"/>
    <property type="evidence" value="ECO:0007669"/>
    <property type="project" value="InterPro"/>
</dbReference>
<dbReference type="InterPro" id="IPR006963">
    <property type="entry name" value="Mopterin_OxRdtase_4Fe-4S_dom"/>
</dbReference>
<dbReference type="InterPro" id="IPR050612">
    <property type="entry name" value="Prok_Mopterin_Oxidored"/>
</dbReference>
<dbReference type="GO" id="GO:0051536">
    <property type="term" value="F:iron-sulfur cluster binding"/>
    <property type="evidence" value="ECO:0007669"/>
    <property type="project" value="UniProtKB-KW"/>
</dbReference>
<keyword evidence="4" id="KW-0411">Iron-sulfur</keyword>
<name>A0A6H9YA07_9ACTN</name>
<dbReference type="PANTHER" id="PTHR43742">
    <property type="entry name" value="TRIMETHYLAMINE-N-OXIDE REDUCTASE"/>
    <property type="match status" value="1"/>
</dbReference>
<dbReference type="SMART" id="SM00926">
    <property type="entry name" value="Molybdop_Fe4S4"/>
    <property type="match status" value="1"/>
</dbReference>
<evidence type="ECO:0000313" key="6">
    <source>
        <dbReference type="EMBL" id="KAB2339637.1"/>
    </source>
</evidence>
<dbReference type="InterPro" id="IPR006656">
    <property type="entry name" value="Mopterin_OxRdtase"/>
</dbReference>
<dbReference type="Proteomes" id="UP000468735">
    <property type="component" value="Unassembled WGS sequence"/>
</dbReference>
<comment type="similarity">
    <text evidence="1">Belongs to the prokaryotic molybdopterin-containing oxidoreductase family.</text>
</comment>
<sequence>MAQAFTYCRICEPLCGLEATVEGGELIRLRPDREHPLSKGFACPKGIAMTEVQNDPDRVLHPMRRRADGEFERVSWDEALADIAARLNRIRREHGGGAIGWYFGNPASFSYSHPLWMSGFMGALGSRHFYSAGSQDVNNRFAASALLYGSPLLVPIPDLKRTDLLVMLGANPLVSHGSLVTAPRIKEDLAAIVRGGGRVVVVDPRRTETAAAFEHLPVAPDGDAWLLLSLLHVIFAEGLEDRGACDRARGVQRLREAVKDFPPEQTAVHSGVAAGDVRALARSLAASERPVVYGRTGTCLGRYGTLTAFLIDVVTLVAGGLDRVGGAIFGQSPIRIDEIAKRSGVATYGTVRSRVGGYPDVLGTFPAGVMAEEIRAPGTGRMRALIVSAGNPLNSVPGSAALGEALDELDLLVCIDLYVSDTGRKADYVLPATTFLEREDFPLPFLQNHLTPYVTWTEAVVPPRGEARQEWEIIDSLARRMRLPLGSVGAQRLLYRMGVRPSPRTMVDALLRTGPYGDWYGLRRGGLSLRKLRANPHGIILGDHQRAGTLRSRILHKDKKVHVAPPEIVAEIERLAAAPAPPDDYPLRLIGMRELRSHNSWMHNAPALMRGKRAHAARVNPKDAAEYGLQDGAPCRVTSEHGSVVLPVKVTDEMTPGTIAVPHGWGHDGGWQVANAAGGANVNLLASPDPADLEPLAGMARLNGVPVKIAPGRPPA</sequence>
<organism evidence="6 7">
    <name type="scientific">Actinomadura rudentiformis</name>
    <dbReference type="NCBI Taxonomy" id="359158"/>
    <lineage>
        <taxon>Bacteria</taxon>
        <taxon>Bacillati</taxon>
        <taxon>Actinomycetota</taxon>
        <taxon>Actinomycetes</taxon>
        <taxon>Streptosporangiales</taxon>
        <taxon>Thermomonosporaceae</taxon>
        <taxon>Actinomadura</taxon>
    </lineage>
</organism>
<accession>A0A6H9YA07</accession>
<dbReference type="InterPro" id="IPR006657">
    <property type="entry name" value="MoPterin_dinucl-bd_dom"/>
</dbReference>
<feature type="domain" description="4Fe-4S Mo/W bis-MGD-type" evidence="5">
    <location>
        <begin position="1"/>
        <end position="57"/>
    </location>
</feature>
<dbReference type="Pfam" id="PF00384">
    <property type="entry name" value="Molybdopterin"/>
    <property type="match status" value="1"/>
</dbReference>
<protein>
    <submittedName>
        <fullName evidence="6">Molybdopterin-dependent oxidoreductase</fullName>
    </submittedName>
</protein>
<dbReference type="PANTHER" id="PTHR43742:SF6">
    <property type="entry name" value="OXIDOREDUCTASE YYAE-RELATED"/>
    <property type="match status" value="1"/>
</dbReference>
<dbReference type="Pfam" id="PF01568">
    <property type="entry name" value="Molydop_binding"/>
    <property type="match status" value="1"/>
</dbReference>
<comment type="caution">
    <text evidence="6">The sequence shown here is derived from an EMBL/GenBank/DDBJ whole genome shotgun (WGS) entry which is preliminary data.</text>
</comment>
<dbReference type="GO" id="GO:0046872">
    <property type="term" value="F:metal ion binding"/>
    <property type="evidence" value="ECO:0007669"/>
    <property type="project" value="UniProtKB-KW"/>
</dbReference>
<evidence type="ECO:0000259" key="5">
    <source>
        <dbReference type="PROSITE" id="PS51669"/>
    </source>
</evidence>
<dbReference type="Gene3D" id="3.40.50.740">
    <property type="match status" value="1"/>
</dbReference>
<proteinExistence type="inferred from homology"/>
<dbReference type="EMBL" id="WBMT01000034">
    <property type="protein sequence ID" value="KAB2339637.1"/>
    <property type="molecule type" value="Genomic_DNA"/>
</dbReference>
<keyword evidence="7" id="KW-1185">Reference proteome</keyword>
<dbReference type="SUPFAM" id="SSF53706">
    <property type="entry name" value="Formate dehydrogenase/DMSO reductase, domains 1-3"/>
    <property type="match status" value="1"/>
</dbReference>